<dbReference type="Gramene" id="rna36818">
    <property type="protein sequence ID" value="RHN52180.1"/>
    <property type="gene ID" value="gene36818"/>
</dbReference>
<dbReference type="AlphaFoldDB" id="A0A396HFS4"/>
<evidence type="ECO:0000313" key="2">
    <source>
        <dbReference type="Proteomes" id="UP000265566"/>
    </source>
</evidence>
<organism evidence="1 2">
    <name type="scientific">Medicago truncatula</name>
    <name type="common">Barrel medic</name>
    <name type="synonym">Medicago tribuloides</name>
    <dbReference type="NCBI Taxonomy" id="3880"/>
    <lineage>
        <taxon>Eukaryota</taxon>
        <taxon>Viridiplantae</taxon>
        <taxon>Streptophyta</taxon>
        <taxon>Embryophyta</taxon>
        <taxon>Tracheophyta</taxon>
        <taxon>Spermatophyta</taxon>
        <taxon>Magnoliopsida</taxon>
        <taxon>eudicotyledons</taxon>
        <taxon>Gunneridae</taxon>
        <taxon>Pentapetalae</taxon>
        <taxon>rosids</taxon>
        <taxon>fabids</taxon>
        <taxon>Fabales</taxon>
        <taxon>Fabaceae</taxon>
        <taxon>Papilionoideae</taxon>
        <taxon>50 kb inversion clade</taxon>
        <taxon>NPAAA clade</taxon>
        <taxon>Hologalegina</taxon>
        <taxon>IRL clade</taxon>
        <taxon>Trifolieae</taxon>
        <taxon>Medicago</taxon>
    </lineage>
</organism>
<comment type="caution">
    <text evidence="1">The sequence shown here is derived from an EMBL/GenBank/DDBJ whole genome shotgun (WGS) entry which is preliminary data.</text>
</comment>
<proteinExistence type="predicted"/>
<protein>
    <submittedName>
        <fullName evidence="1">Uncharacterized protein</fullName>
    </submittedName>
</protein>
<name>A0A396HFS4_MEDTR</name>
<accession>A0A396HFS4</accession>
<gene>
    <name evidence="1" type="ORF">MtrunA17_Chr6g0477641</name>
</gene>
<reference evidence="2" key="1">
    <citation type="journal article" date="2018" name="Nat. Plants">
        <title>Whole-genome landscape of Medicago truncatula symbiotic genes.</title>
        <authorList>
            <person name="Pecrix Y."/>
            <person name="Staton S.E."/>
            <person name="Sallet E."/>
            <person name="Lelandais-Briere C."/>
            <person name="Moreau S."/>
            <person name="Carrere S."/>
            <person name="Blein T."/>
            <person name="Jardinaud M.F."/>
            <person name="Latrasse D."/>
            <person name="Zouine M."/>
            <person name="Zahm M."/>
            <person name="Kreplak J."/>
            <person name="Mayjonade B."/>
            <person name="Satge C."/>
            <person name="Perez M."/>
            <person name="Cauet S."/>
            <person name="Marande W."/>
            <person name="Chantry-Darmon C."/>
            <person name="Lopez-Roques C."/>
            <person name="Bouchez O."/>
            <person name="Berard A."/>
            <person name="Debelle F."/>
            <person name="Munos S."/>
            <person name="Bendahmane A."/>
            <person name="Berges H."/>
            <person name="Niebel A."/>
            <person name="Buitink J."/>
            <person name="Frugier F."/>
            <person name="Benhamed M."/>
            <person name="Crespi M."/>
            <person name="Gouzy J."/>
            <person name="Gamas P."/>
        </authorList>
    </citation>
    <scope>NUCLEOTIDE SEQUENCE [LARGE SCALE GENOMIC DNA]</scope>
    <source>
        <strain evidence="2">cv. Jemalong A17</strain>
    </source>
</reference>
<dbReference type="Proteomes" id="UP000265566">
    <property type="component" value="Chromosome 6"/>
</dbReference>
<evidence type="ECO:0000313" key="1">
    <source>
        <dbReference type="EMBL" id="RHN52180.1"/>
    </source>
</evidence>
<dbReference type="EMBL" id="PSQE01000006">
    <property type="protein sequence ID" value="RHN52180.1"/>
    <property type="molecule type" value="Genomic_DNA"/>
</dbReference>
<sequence length="58" mass="6731">MWRTLSNSGTEAHDLETNFVLKASLVESRESMRFCISSGNTFIVFVDDDDIVFEREKR</sequence>